<proteinExistence type="predicted"/>
<feature type="region of interest" description="Disordered" evidence="1">
    <location>
        <begin position="1"/>
        <end position="133"/>
    </location>
</feature>
<dbReference type="RefSeq" id="WP_183085798.1">
    <property type="nucleotide sequence ID" value="NZ_FXAC01000004.1"/>
</dbReference>
<feature type="compositionally biased region" description="Basic and acidic residues" evidence="1">
    <location>
        <begin position="20"/>
        <end position="34"/>
    </location>
</feature>
<dbReference type="Proteomes" id="UP000192929">
    <property type="component" value="Unassembled WGS sequence"/>
</dbReference>
<evidence type="ECO:0000313" key="2">
    <source>
        <dbReference type="EMBL" id="SME99314.1"/>
    </source>
</evidence>
<gene>
    <name evidence="2" type="ORF">SAMN06296028_104110</name>
</gene>
<evidence type="ECO:0000256" key="1">
    <source>
        <dbReference type="SAM" id="MobiDB-lite"/>
    </source>
</evidence>
<evidence type="ECO:0000313" key="3">
    <source>
        <dbReference type="Proteomes" id="UP000192929"/>
    </source>
</evidence>
<feature type="compositionally biased region" description="Basic residues" evidence="1">
    <location>
        <begin position="71"/>
        <end position="80"/>
    </location>
</feature>
<accession>A0A1X7CM74</accession>
<dbReference type="EMBL" id="FXAC01000004">
    <property type="protein sequence ID" value="SME99314.1"/>
    <property type="molecule type" value="Genomic_DNA"/>
</dbReference>
<reference evidence="3" key="1">
    <citation type="submission" date="2017-04" db="EMBL/GenBank/DDBJ databases">
        <authorList>
            <person name="Varghese N."/>
            <person name="Submissions S."/>
        </authorList>
    </citation>
    <scope>NUCLEOTIDE SEQUENCE [LARGE SCALE GENOMIC DNA]</scope>
    <source>
        <strain evidence="3">NIO-1021</strain>
    </source>
</reference>
<sequence>MTTDRPAGRPKSSWDGSDAGDGRSRDEAAPKEVAPDPARGPRPTDGEDAPGTAVTSPEGAPDGATSDQPGGRRRRGHRRATGGTAPDAECALRTTEWGVGSDELGGDAPDPREAAAESGHAQWLKQQRPPHWG</sequence>
<organism evidence="2 3">
    <name type="scientific">Kocuria marina subsp. indica</name>
    <dbReference type="NCBI Taxonomy" id="1049583"/>
    <lineage>
        <taxon>Bacteria</taxon>
        <taxon>Bacillati</taxon>
        <taxon>Actinomycetota</taxon>
        <taxon>Actinomycetes</taxon>
        <taxon>Micrococcales</taxon>
        <taxon>Micrococcaceae</taxon>
        <taxon>Kocuria</taxon>
    </lineage>
</organism>
<protein>
    <submittedName>
        <fullName evidence="2">Uncharacterized protein</fullName>
    </submittedName>
</protein>
<dbReference type="AlphaFoldDB" id="A0A1X7CM74"/>
<keyword evidence="3" id="KW-1185">Reference proteome</keyword>
<name>A0A1X7CM74_9MICC</name>